<dbReference type="OrthoDB" id="378654at2"/>
<dbReference type="EMBL" id="VRYZ01000002">
    <property type="protein sequence ID" value="TXS93344.1"/>
    <property type="molecule type" value="Genomic_DNA"/>
</dbReference>
<dbReference type="AlphaFoldDB" id="A0A5C9A025"/>
<reference evidence="1 2" key="1">
    <citation type="submission" date="2019-08" db="EMBL/GenBank/DDBJ databases">
        <title>Parahaliea maris sp. nov., isolated from the surface seawater.</title>
        <authorList>
            <person name="Liu Y."/>
        </authorList>
    </citation>
    <scope>NUCLEOTIDE SEQUENCE [LARGE SCALE GENOMIC DNA]</scope>
    <source>
        <strain evidence="1 2">S2-26</strain>
    </source>
</reference>
<keyword evidence="2" id="KW-1185">Reference proteome</keyword>
<sequence length="331" mass="37806">MDYVPPRMDWYYKHETHRGACMPQSDPPALLLKELRHPRVRDLFWACFSAPLMLNEQLPGVSAPVTNTAFTLSTQRQRWLQTLDTNPAPLLEHLEQNAATRLGLYFEALWHFFLAQDSEVDLLAHNLPVREGGRTLGEFDCIYYCHRRQQPVHLELAVKFYLQRRGGSSTWQDWLGPNSRDRLDLKLQRLLEHQSQLSRLPAGRAQLASIGIDDPLPEVEMKGYLFQHFREEGAGPPGFNPGRRLQQWCHHREVEALLAGSGEHHRILPRLQWLAPLFGPDSSASALEAGALLRRLSTHFAGPGSAQLVAAYDHKGIETRRFFVCSDQWPG</sequence>
<evidence type="ECO:0000313" key="2">
    <source>
        <dbReference type="Proteomes" id="UP000321933"/>
    </source>
</evidence>
<name>A0A5C9A025_9GAMM</name>
<evidence type="ECO:0000313" key="1">
    <source>
        <dbReference type="EMBL" id="TXS93344.1"/>
    </source>
</evidence>
<comment type="caution">
    <text evidence="1">The sequence shown here is derived from an EMBL/GenBank/DDBJ whole genome shotgun (WGS) entry which is preliminary data.</text>
</comment>
<dbReference type="Pfam" id="PF08907">
    <property type="entry name" value="DUF1853"/>
    <property type="match status" value="1"/>
</dbReference>
<protein>
    <submittedName>
        <fullName evidence="1">DUF1853 family protein</fullName>
    </submittedName>
</protein>
<dbReference type="Proteomes" id="UP000321933">
    <property type="component" value="Unassembled WGS sequence"/>
</dbReference>
<accession>A0A5C9A025</accession>
<proteinExistence type="predicted"/>
<organism evidence="1 2">
    <name type="scientific">Parahaliea aestuarii</name>
    <dbReference type="NCBI Taxonomy" id="1852021"/>
    <lineage>
        <taxon>Bacteria</taxon>
        <taxon>Pseudomonadati</taxon>
        <taxon>Pseudomonadota</taxon>
        <taxon>Gammaproteobacteria</taxon>
        <taxon>Cellvibrionales</taxon>
        <taxon>Halieaceae</taxon>
        <taxon>Parahaliea</taxon>
    </lineage>
</organism>
<gene>
    <name evidence="1" type="ORF">FVW59_05765</name>
</gene>
<dbReference type="InterPro" id="IPR015003">
    <property type="entry name" value="DUF1853"/>
</dbReference>